<protein>
    <recommendedName>
        <fullName evidence="2 4">Nuclear transport factor 2</fullName>
        <shortName evidence="4">NTF-2</shortName>
    </recommendedName>
</protein>
<dbReference type="EMBL" id="ML121564">
    <property type="protein sequence ID" value="RPB21102.1"/>
    <property type="molecule type" value="Genomic_DNA"/>
</dbReference>
<keyword evidence="4" id="KW-0653">Protein transport</keyword>
<evidence type="ECO:0000256" key="2">
    <source>
        <dbReference type="ARBA" id="ARBA00026247"/>
    </source>
</evidence>
<dbReference type="GO" id="GO:0005737">
    <property type="term" value="C:cytoplasm"/>
    <property type="evidence" value="ECO:0007669"/>
    <property type="project" value="UniProtKB-SubCell"/>
</dbReference>
<dbReference type="STRING" id="1051890.A0A3N4LI30"/>
<organism evidence="6 7">
    <name type="scientific">Terfezia boudieri ATCC MYA-4762</name>
    <dbReference type="NCBI Taxonomy" id="1051890"/>
    <lineage>
        <taxon>Eukaryota</taxon>
        <taxon>Fungi</taxon>
        <taxon>Dikarya</taxon>
        <taxon>Ascomycota</taxon>
        <taxon>Pezizomycotina</taxon>
        <taxon>Pezizomycetes</taxon>
        <taxon>Pezizales</taxon>
        <taxon>Pezizaceae</taxon>
        <taxon>Terfezia</taxon>
    </lineage>
</organism>
<proteinExistence type="predicted"/>
<keyword evidence="4" id="KW-0539">Nucleus</keyword>
<dbReference type="AlphaFoldDB" id="A0A3N4LI30"/>
<dbReference type="CDD" id="cd00780">
    <property type="entry name" value="NTF2"/>
    <property type="match status" value="1"/>
</dbReference>
<evidence type="ECO:0000313" key="7">
    <source>
        <dbReference type="Proteomes" id="UP000267821"/>
    </source>
</evidence>
<dbReference type="SUPFAM" id="SSF54427">
    <property type="entry name" value="NTF2-like"/>
    <property type="match status" value="1"/>
</dbReference>
<keyword evidence="1 4" id="KW-0963">Cytoplasm</keyword>
<evidence type="ECO:0000313" key="6">
    <source>
        <dbReference type="EMBL" id="RPB21102.1"/>
    </source>
</evidence>
<keyword evidence="4" id="KW-0813">Transport</keyword>
<comment type="function">
    <text evidence="3">Facilitates protein transport into the nucleus. Could be part of a multicomponent system of cytosolic factors that assemble at the pore complex during nuclear import.</text>
</comment>
<dbReference type="PROSITE" id="PS50177">
    <property type="entry name" value="NTF2_DOMAIN"/>
    <property type="match status" value="1"/>
</dbReference>
<dbReference type="InterPro" id="IPR002075">
    <property type="entry name" value="NTF2_dom"/>
</dbReference>
<dbReference type="GO" id="GO:0006606">
    <property type="term" value="P:protein import into nucleus"/>
    <property type="evidence" value="ECO:0007669"/>
    <property type="project" value="UniProtKB-ARBA"/>
</dbReference>
<keyword evidence="7" id="KW-1185">Reference proteome</keyword>
<dbReference type="Gene3D" id="3.10.450.50">
    <property type="match status" value="1"/>
</dbReference>
<dbReference type="FunCoup" id="A0A3N4LI30">
    <property type="interactions" value="1192"/>
</dbReference>
<reference evidence="6 7" key="1">
    <citation type="journal article" date="2018" name="Nat. Ecol. Evol.">
        <title>Pezizomycetes genomes reveal the molecular basis of ectomycorrhizal truffle lifestyle.</title>
        <authorList>
            <person name="Murat C."/>
            <person name="Payen T."/>
            <person name="Noel B."/>
            <person name="Kuo A."/>
            <person name="Morin E."/>
            <person name="Chen J."/>
            <person name="Kohler A."/>
            <person name="Krizsan K."/>
            <person name="Balestrini R."/>
            <person name="Da Silva C."/>
            <person name="Montanini B."/>
            <person name="Hainaut M."/>
            <person name="Levati E."/>
            <person name="Barry K.W."/>
            <person name="Belfiori B."/>
            <person name="Cichocki N."/>
            <person name="Clum A."/>
            <person name="Dockter R.B."/>
            <person name="Fauchery L."/>
            <person name="Guy J."/>
            <person name="Iotti M."/>
            <person name="Le Tacon F."/>
            <person name="Lindquist E.A."/>
            <person name="Lipzen A."/>
            <person name="Malagnac F."/>
            <person name="Mello A."/>
            <person name="Molinier V."/>
            <person name="Miyauchi S."/>
            <person name="Poulain J."/>
            <person name="Riccioni C."/>
            <person name="Rubini A."/>
            <person name="Sitrit Y."/>
            <person name="Splivallo R."/>
            <person name="Traeger S."/>
            <person name="Wang M."/>
            <person name="Zifcakova L."/>
            <person name="Wipf D."/>
            <person name="Zambonelli A."/>
            <person name="Paolocci F."/>
            <person name="Nowrousian M."/>
            <person name="Ottonello S."/>
            <person name="Baldrian P."/>
            <person name="Spatafora J.W."/>
            <person name="Henrissat B."/>
            <person name="Nagy L.G."/>
            <person name="Aury J.M."/>
            <person name="Wincker P."/>
            <person name="Grigoriev I.V."/>
            <person name="Bonfante P."/>
            <person name="Martin F.M."/>
        </authorList>
    </citation>
    <scope>NUCLEOTIDE SEQUENCE [LARGE SCALE GENOMIC DNA]</scope>
    <source>
        <strain evidence="6 7">ATCC MYA-4762</strain>
    </source>
</reference>
<accession>A0A3N4LI30</accession>
<dbReference type="InterPro" id="IPR045875">
    <property type="entry name" value="NTF2"/>
</dbReference>
<sequence>MTYTVIAAQFTNHYYKTFDEAREQLRSLYRPHSMLTFESTAVCGEDNILQTTHRIGKVVHTIVTFDAQPCGNDGRILVMVTGHMVIDGSEHPQGFSECFQLIPENGTYYILNDIFKLVYPA</sequence>
<dbReference type="GO" id="GO:0051028">
    <property type="term" value="P:mRNA transport"/>
    <property type="evidence" value="ECO:0007669"/>
    <property type="project" value="UniProtKB-UniRule"/>
</dbReference>
<dbReference type="GO" id="GO:0005635">
    <property type="term" value="C:nuclear envelope"/>
    <property type="evidence" value="ECO:0007669"/>
    <property type="project" value="UniProtKB-ARBA"/>
</dbReference>
<dbReference type="InterPro" id="IPR032710">
    <property type="entry name" value="NTF2-like_dom_sf"/>
</dbReference>
<dbReference type="Pfam" id="PF02136">
    <property type="entry name" value="NTF2"/>
    <property type="match status" value="1"/>
</dbReference>
<dbReference type="OrthoDB" id="6507044at2759"/>
<dbReference type="FunFam" id="3.10.450.50:FF:000005">
    <property type="entry name" value="Nuclear transport factor 2"/>
    <property type="match status" value="1"/>
</dbReference>
<comment type="subcellular location">
    <subcellularLocation>
        <location evidence="4">Cytoplasm</location>
    </subcellularLocation>
    <subcellularLocation>
        <location evidence="4">Nucleus</location>
    </subcellularLocation>
</comment>
<feature type="domain" description="NTF2" evidence="5">
    <location>
        <begin position="6"/>
        <end position="117"/>
    </location>
</feature>
<comment type="function">
    <text evidence="4">Has a role in nuclear-cytoplasmic transport of proteins and mRNAs.</text>
</comment>
<evidence type="ECO:0000256" key="3">
    <source>
        <dbReference type="ARBA" id="ARBA00053082"/>
    </source>
</evidence>
<name>A0A3N4LI30_9PEZI</name>
<evidence type="ECO:0000256" key="1">
    <source>
        <dbReference type="ARBA" id="ARBA00022490"/>
    </source>
</evidence>
<dbReference type="InParanoid" id="A0A3N4LI30"/>
<evidence type="ECO:0000259" key="5">
    <source>
        <dbReference type="PROSITE" id="PS50177"/>
    </source>
</evidence>
<dbReference type="Proteomes" id="UP000267821">
    <property type="component" value="Unassembled WGS sequence"/>
</dbReference>
<dbReference type="InterPro" id="IPR018222">
    <property type="entry name" value="Nuclear_transport_factor_2_euk"/>
</dbReference>
<dbReference type="PANTHER" id="PTHR12612">
    <property type="entry name" value="NUCLEAR TRANSPORT FACTOR 2"/>
    <property type="match status" value="1"/>
</dbReference>
<gene>
    <name evidence="6" type="ORF">L211DRAFT_812480</name>
</gene>
<evidence type="ECO:0000256" key="4">
    <source>
        <dbReference type="RuleBase" id="RU369002"/>
    </source>
</evidence>